<proteinExistence type="predicted"/>
<dbReference type="EMBL" id="GBXM01057112">
    <property type="protein sequence ID" value="JAH51465.1"/>
    <property type="molecule type" value="Transcribed_RNA"/>
</dbReference>
<reference evidence="1" key="1">
    <citation type="submission" date="2014-11" db="EMBL/GenBank/DDBJ databases">
        <authorList>
            <person name="Amaro Gonzalez C."/>
        </authorList>
    </citation>
    <scope>NUCLEOTIDE SEQUENCE</scope>
</reference>
<evidence type="ECO:0000313" key="1">
    <source>
        <dbReference type="EMBL" id="JAH51465.1"/>
    </source>
</evidence>
<protein>
    <submittedName>
        <fullName evidence="1">Uncharacterized protein</fullName>
    </submittedName>
</protein>
<accession>A0A0E9TEY6</accession>
<reference evidence="1" key="2">
    <citation type="journal article" date="2015" name="Fish Shellfish Immunol.">
        <title>Early steps in the European eel (Anguilla anguilla)-Vibrio vulnificus interaction in the gills: Role of the RtxA13 toxin.</title>
        <authorList>
            <person name="Callol A."/>
            <person name="Pajuelo D."/>
            <person name="Ebbesson L."/>
            <person name="Teles M."/>
            <person name="MacKenzie S."/>
            <person name="Amaro C."/>
        </authorList>
    </citation>
    <scope>NUCLEOTIDE SEQUENCE</scope>
</reference>
<organism evidence="1">
    <name type="scientific">Anguilla anguilla</name>
    <name type="common">European freshwater eel</name>
    <name type="synonym">Muraena anguilla</name>
    <dbReference type="NCBI Taxonomy" id="7936"/>
    <lineage>
        <taxon>Eukaryota</taxon>
        <taxon>Metazoa</taxon>
        <taxon>Chordata</taxon>
        <taxon>Craniata</taxon>
        <taxon>Vertebrata</taxon>
        <taxon>Euteleostomi</taxon>
        <taxon>Actinopterygii</taxon>
        <taxon>Neopterygii</taxon>
        <taxon>Teleostei</taxon>
        <taxon>Anguilliformes</taxon>
        <taxon>Anguillidae</taxon>
        <taxon>Anguilla</taxon>
    </lineage>
</organism>
<sequence>MYRPTSCVTQCCSLVPSSRLSLL</sequence>
<dbReference type="AlphaFoldDB" id="A0A0E9TEY6"/>
<name>A0A0E9TEY6_ANGAN</name>